<dbReference type="HOGENOM" id="CLU_026673_11_1_11"/>
<reference evidence="3 4" key="1">
    <citation type="journal article" date="2007" name="Proc. Natl. Acad. Sci. U.S.A.">
        <title>Genome plasticity of BCG and impact on vaccine efficacy.</title>
        <authorList>
            <person name="Brosch R."/>
            <person name="Gordon S.V."/>
            <person name="Garnier T."/>
            <person name="Eiglmeier K."/>
            <person name="Frigui W."/>
            <person name="Valenti P."/>
            <person name="Dos Santos S."/>
            <person name="Duthoy S."/>
            <person name="Lacroix C."/>
            <person name="Garcia-Pelayo C."/>
            <person name="Inwald J.K."/>
            <person name="Golby P."/>
            <person name="Garcia J.N."/>
            <person name="Hewinson R.G."/>
            <person name="Behr M.A."/>
            <person name="Quail M.A."/>
            <person name="Churcher C."/>
            <person name="Barrell B.G."/>
            <person name="Parkhill J."/>
            <person name="Cole S.T."/>
        </authorList>
    </citation>
    <scope>NUCLEOTIDE SEQUENCE [LARGE SCALE GENOMIC DNA]</scope>
    <source>
        <strain evidence="4">BCG / Pasteur 1173P2</strain>
    </source>
</reference>
<dbReference type="GO" id="GO:0016491">
    <property type="term" value="F:oxidoreductase activity"/>
    <property type="evidence" value="ECO:0007669"/>
    <property type="project" value="UniProtKB-KW"/>
</dbReference>
<dbReference type="InterPro" id="IPR036291">
    <property type="entry name" value="NAD(P)-bd_dom_sf"/>
</dbReference>
<dbReference type="Gene3D" id="3.90.180.10">
    <property type="entry name" value="Medium-chain alcohol dehydrogenases, catalytic domain"/>
    <property type="match status" value="2"/>
</dbReference>
<sequence>MKAVTCTNAKLEVVDRPSPAPAKGQLLLDVLRCGICGSDLHARLHCDELADVMAESGYHAFMRSNQQVVFGHEFCGEVVDYGPGTRRTPRRGTPVVAMPLLRRGNKEVHGIGLSTMAPGAYAERLVVEQSLTFPVPNGLAPEIAALTEPMAVGWHAVRRGEVGKGDVAIVIGCGPIGLAVICMLKSRGVHTVIASDFSPGRRALATACGADSVVDPVQDSPYAVAAGLGQGNRHLQSILDAFDLAVGTVESLQRLRLPWWHLWRAAEAAGAATPKRPVIFECVGVPGIIDGIIASAPLFSRVVVVGVCMGSDHIRPAMAINKEINLRFVLGYTPLEFRDTLHMLADGKVNAAPLITGTVGLPGVAAAFDALGDPEAHAKIMIDPKSNAASPQPFRVE</sequence>
<accession>A0A0H3M9U8</accession>
<dbReference type="Pfam" id="PF08240">
    <property type="entry name" value="ADH_N"/>
    <property type="match status" value="1"/>
</dbReference>
<dbReference type="RefSeq" id="WP_003909986.1">
    <property type="nucleotide sequence ID" value="NC_008769.1"/>
</dbReference>
<dbReference type="Gene3D" id="3.40.50.720">
    <property type="entry name" value="NAD(P)-binding Rossmann-like Domain"/>
    <property type="match status" value="2"/>
</dbReference>
<evidence type="ECO:0000313" key="3">
    <source>
        <dbReference type="EMBL" id="CAL73776.1"/>
    </source>
</evidence>
<dbReference type="InterPro" id="IPR013154">
    <property type="entry name" value="ADH-like_N"/>
</dbReference>
<dbReference type="SUPFAM" id="SSF51735">
    <property type="entry name" value="NAD(P)-binding Rossmann-fold domains"/>
    <property type="match status" value="1"/>
</dbReference>
<proteinExistence type="predicted"/>
<dbReference type="KEGG" id="mbb:BCG_3786"/>
<name>A0A0H3M9U8_MYCBP</name>
<dbReference type="AlphaFoldDB" id="A0A0H3M9U8"/>
<evidence type="ECO:0000259" key="2">
    <source>
        <dbReference type="Pfam" id="PF08240"/>
    </source>
</evidence>
<gene>
    <name evidence="3" type="ordered locus">BCG_3786</name>
</gene>
<keyword evidence="1 3" id="KW-0560">Oxidoreductase</keyword>
<dbReference type="EC" id="1.-.-.-" evidence="3"/>
<feature type="domain" description="Alcohol dehydrogenase-like N-terminal" evidence="2">
    <location>
        <begin position="23"/>
        <end position="136"/>
    </location>
</feature>
<dbReference type="EMBL" id="AM408590">
    <property type="protein sequence ID" value="CAL73776.1"/>
    <property type="molecule type" value="Genomic_DNA"/>
</dbReference>
<evidence type="ECO:0000313" key="4">
    <source>
        <dbReference type="Proteomes" id="UP000001472"/>
    </source>
</evidence>
<dbReference type="CDD" id="cd08262">
    <property type="entry name" value="Zn_ADH8"/>
    <property type="match status" value="1"/>
</dbReference>
<dbReference type="SMR" id="A0A0H3M9U8"/>
<organism evidence="3 4">
    <name type="scientific">Mycobacterium bovis (strain BCG / Pasteur 1173P2)</name>
    <dbReference type="NCBI Taxonomy" id="410289"/>
    <lineage>
        <taxon>Bacteria</taxon>
        <taxon>Bacillati</taxon>
        <taxon>Actinomycetota</taxon>
        <taxon>Actinomycetes</taxon>
        <taxon>Mycobacteriales</taxon>
        <taxon>Mycobacteriaceae</taxon>
        <taxon>Mycobacterium</taxon>
        <taxon>Mycobacterium tuberculosis complex</taxon>
    </lineage>
</organism>
<evidence type="ECO:0000256" key="1">
    <source>
        <dbReference type="ARBA" id="ARBA00023002"/>
    </source>
</evidence>
<protein>
    <submittedName>
        <fullName evidence="3">Dehydrogenase</fullName>
        <ecNumber evidence="3">1.-.-.-</ecNumber>
    </submittedName>
</protein>
<dbReference type="PANTHER" id="PTHR43189">
    <property type="entry name" value="ZINC-TYPE ALCOHOL DEHYDROGENASE-LIKE PROTEIN C1198.01-RELATED"/>
    <property type="match status" value="1"/>
</dbReference>
<dbReference type="InterPro" id="IPR011032">
    <property type="entry name" value="GroES-like_sf"/>
</dbReference>
<dbReference type="PANTHER" id="PTHR43189:SF1">
    <property type="entry name" value="ZINC-TYPE ALCOHOL DEHYDROGENASE-LIKE PROTEIN C1198.01"/>
    <property type="match status" value="1"/>
</dbReference>
<dbReference type="SUPFAM" id="SSF50129">
    <property type="entry name" value="GroES-like"/>
    <property type="match status" value="1"/>
</dbReference>
<dbReference type="Proteomes" id="UP000001472">
    <property type="component" value="Chromosome"/>
</dbReference>